<evidence type="ECO:0000313" key="3">
    <source>
        <dbReference type="Proteomes" id="UP000251993"/>
    </source>
</evidence>
<name>A0A344THI3_9BACT</name>
<sequence>MFYISSLKYSIKTWVSFLRKITEAKKPVRKAAQVLDSDAVYSKVDEIIGLSVRSKVTVITPTTGNKYLKQAIESVQNQDFEDLRHLVVIDGQAFLEQTDEVLRNNTNHKIDVLVLPYNTGKNGMNGHRIYAALPFLVNSEYVFFLDQDNWYESNHISAMIHKMEEDDLDWVYAMRNIYTENGAFVTQDNCESIGDYPCFSELPPLIDTNCYGFRRSTLVKVAHYWYHPLRADRYFFYHLRTASPKFKSTGLYTVNYRLTEGRPPTPDYFLRGNQFMLDKYNYKLPWVR</sequence>
<dbReference type="EMBL" id="CP030850">
    <property type="protein sequence ID" value="AXE18104.1"/>
    <property type="molecule type" value="Genomic_DNA"/>
</dbReference>
<dbReference type="KEGG" id="run:DR864_10330"/>
<reference evidence="2 3" key="1">
    <citation type="submission" date="2018-07" db="EMBL/GenBank/DDBJ databases">
        <title>Genome sequencing of Runella.</title>
        <authorList>
            <person name="Baek M.-G."/>
            <person name="Yi H."/>
        </authorList>
    </citation>
    <scope>NUCLEOTIDE SEQUENCE [LARGE SCALE GENOMIC DNA]</scope>
    <source>
        <strain evidence="2 3">HYN0085</strain>
    </source>
</reference>
<dbReference type="Pfam" id="PF00535">
    <property type="entry name" value="Glycos_transf_2"/>
    <property type="match status" value="1"/>
</dbReference>
<dbReference type="Gene3D" id="3.90.550.10">
    <property type="entry name" value="Spore Coat Polysaccharide Biosynthesis Protein SpsA, Chain A"/>
    <property type="match status" value="1"/>
</dbReference>
<proteinExistence type="predicted"/>
<evidence type="ECO:0000313" key="2">
    <source>
        <dbReference type="EMBL" id="AXE18104.1"/>
    </source>
</evidence>
<dbReference type="Proteomes" id="UP000251993">
    <property type="component" value="Chromosome"/>
</dbReference>
<dbReference type="RefSeq" id="WP_114066889.1">
    <property type="nucleotide sequence ID" value="NZ_CP030850.1"/>
</dbReference>
<keyword evidence="3" id="KW-1185">Reference proteome</keyword>
<dbReference type="InterPro" id="IPR001173">
    <property type="entry name" value="Glyco_trans_2-like"/>
</dbReference>
<dbReference type="SUPFAM" id="SSF53448">
    <property type="entry name" value="Nucleotide-diphospho-sugar transferases"/>
    <property type="match status" value="1"/>
</dbReference>
<dbReference type="OrthoDB" id="927791at2"/>
<dbReference type="AlphaFoldDB" id="A0A344THI3"/>
<feature type="domain" description="Glycosyltransferase 2-like" evidence="1">
    <location>
        <begin position="57"/>
        <end position="189"/>
    </location>
</feature>
<dbReference type="CDD" id="cd00761">
    <property type="entry name" value="Glyco_tranf_GTA_type"/>
    <property type="match status" value="1"/>
</dbReference>
<organism evidence="2 3">
    <name type="scientific">Runella rosea</name>
    <dbReference type="NCBI Taxonomy" id="2259595"/>
    <lineage>
        <taxon>Bacteria</taxon>
        <taxon>Pseudomonadati</taxon>
        <taxon>Bacteroidota</taxon>
        <taxon>Cytophagia</taxon>
        <taxon>Cytophagales</taxon>
        <taxon>Spirosomataceae</taxon>
        <taxon>Runella</taxon>
    </lineage>
</organism>
<accession>A0A344THI3</accession>
<evidence type="ECO:0000259" key="1">
    <source>
        <dbReference type="Pfam" id="PF00535"/>
    </source>
</evidence>
<protein>
    <recommendedName>
        <fullName evidence="1">Glycosyltransferase 2-like domain-containing protein</fullName>
    </recommendedName>
</protein>
<dbReference type="InterPro" id="IPR029044">
    <property type="entry name" value="Nucleotide-diphossugar_trans"/>
</dbReference>
<gene>
    <name evidence="2" type="ORF">DR864_10330</name>
</gene>